<organism evidence="2 3">
    <name type="scientific">Caerostris extrusa</name>
    <name type="common">Bark spider</name>
    <name type="synonym">Caerostris bankana</name>
    <dbReference type="NCBI Taxonomy" id="172846"/>
    <lineage>
        <taxon>Eukaryota</taxon>
        <taxon>Metazoa</taxon>
        <taxon>Ecdysozoa</taxon>
        <taxon>Arthropoda</taxon>
        <taxon>Chelicerata</taxon>
        <taxon>Arachnida</taxon>
        <taxon>Araneae</taxon>
        <taxon>Araneomorphae</taxon>
        <taxon>Entelegynae</taxon>
        <taxon>Araneoidea</taxon>
        <taxon>Araneidae</taxon>
        <taxon>Caerostris</taxon>
    </lineage>
</organism>
<feature type="compositionally biased region" description="Basic residues" evidence="1">
    <location>
        <begin position="83"/>
        <end position="93"/>
    </location>
</feature>
<evidence type="ECO:0000256" key="1">
    <source>
        <dbReference type="SAM" id="MobiDB-lite"/>
    </source>
</evidence>
<sequence>MYSSFQWMYERKPSIYCIVSISLGKKGSLGNSGSKAMSAKNHPLRERAETQYFSTICMSLFRIMWGGRYRVGSSKKGGMTGRKQNRERKRGRRQREEEEKFG</sequence>
<gene>
    <name evidence="2" type="ORF">CEXT_161011</name>
</gene>
<proteinExistence type="predicted"/>
<keyword evidence="3" id="KW-1185">Reference proteome</keyword>
<accession>A0AAV4W6W4</accession>
<dbReference type="AlphaFoldDB" id="A0AAV4W6W4"/>
<dbReference type="EMBL" id="BPLR01015755">
    <property type="protein sequence ID" value="GIY78407.1"/>
    <property type="molecule type" value="Genomic_DNA"/>
</dbReference>
<protein>
    <submittedName>
        <fullName evidence="2">Uncharacterized protein</fullName>
    </submittedName>
</protein>
<reference evidence="2 3" key="1">
    <citation type="submission" date="2021-06" db="EMBL/GenBank/DDBJ databases">
        <title>Caerostris extrusa draft genome.</title>
        <authorList>
            <person name="Kono N."/>
            <person name="Arakawa K."/>
        </authorList>
    </citation>
    <scope>NUCLEOTIDE SEQUENCE [LARGE SCALE GENOMIC DNA]</scope>
</reference>
<evidence type="ECO:0000313" key="3">
    <source>
        <dbReference type="Proteomes" id="UP001054945"/>
    </source>
</evidence>
<feature type="region of interest" description="Disordered" evidence="1">
    <location>
        <begin position="70"/>
        <end position="102"/>
    </location>
</feature>
<name>A0AAV4W6W4_CAEEX</name>
<evidence type="ECO:0000313" key="2">
    <source>
        <dbReference type="EMBL" id="GIY78407.1"/>
    </source>
</evidence>
<dbReference type="Proteomes" id="UP001054945">
    <property type="component" value="Unassembled WGS sequence"/>
</dbReference>
<comment type="caution">
    <text evidence="2">The sequence shown here is derived from an EMBL/GenBank/DDBJ whole genome shotgun (WGS) entry which is preliminary data.</text>
</comment>